<dbReference type="EMBL" id="JAURVH010001522">
    <property type="protein sequence ID" value="KAK5922663.1"/>
    <property type="molecule type" value="Genomic_DNA"/>
</dbReference>
<protein>
    <submittedName>
        <fullName evidence="1">Uncharacterized protein</fullName>
    </submittedName>
</protein>
<keyword evidence="2" id="KW-1185">Reference proteome</keyword>
<dbReference type="Proteomes" id="UP001331515">
    <property type="component" value="Unassembled WGS sequence"/>
</dbReference>
<sequence>MKQEEQVWNRFACSEFGNDSLINKYIRPKGVWYVGVDSGWGYRVFSSVCSLLGDVCCHFVLGSDHLPVYNVPHWSPQQDTTGPLDYTGSVLELQCYSSVSGAVDFLSVNQAVRGRHNYNCWEHLQ</sequence>
<gene>
    <name evidence="1" type="ORF">CgunFtcFv8_019905</name>
</gene>
<accession>A0AAN8DR25</accession>
<evidence type="ECO:0000313" key="2">
    <source>
        <dbReference type="Proteomes" id="UP001331515"/>
    </source>
</evidence>
<organism evidence="1 2">
    <name type="scientific">Champsocephalus gunnari</name>
    <name type="common">Mackerel icefish</name>
    <dbReference type="NCBI Taxonomy" id="52237"/>
    <lineage>
        <taxon>Eukaryota</taxon>
        <taxon>Metazoa</taxon>
        <taxon>Chordata</taxon>
        <taxon>Craniata</taxon>
        <taxon>Vertebrata</taxon>
        <taxon>Euteleostomi</taxon>
        <taxon>Actinopterygii</taxon>
        <taxon>Neopterygii</taxon>
        <taxon>Teleostei</taxon>
        <taxon>Neoteleostei</taxon>
        <taxon>Acanthomorphata</taxon>
        <taxon>Eupercaria</taxon>
        <taxon>Perciformes</taxon>
        <taxon>Notothenioidei</taxon>
        <taxon>Channichthyidae</taxon>
        <taxon>Champsocephalus</taxon>
    </lineage>
</organism>
<dbReference type="AlphaFoldDB" id="A0AAN8DR25"/>
<name>A0AAN8DR25_CHAGU</name>
<proteinExistence type="predicted"/>
<comment type="caution">
    <text evidence="1">The sequence shown here is derived from an EMBL/GenBank/DDBJ whole genome shotgun (WGS) entry which is preliminary data.</text>
</comment>
<reference evidence="1 2" key="1">
    <citation type="journal article" date="2023" name="Mol. Biol. Evol.">
        <title>Genomics of Secondarily Temperate Adaptation in the Only Non-Antarctic Icefish.</title>
        <authorList>
            <person name="Rivera-Colon A.G."/>
            <person name="Rayamajhi N."/>
            <person name="Minhas B.F."/>
            <person name="Madrigal G."/>
            <person name="Bilyk K.T."/>
            <person name="Yoon V."/>
            <person name="Hune M."/>
            <person name="Gregory S."/>
            <person name="Cheng C.H.C."/>
            <person name="Catchen J.M."/>
        </authorList>
    </citation>
    <scope>NUCLEOTIDE SEQUENCE [LARGE SCALE GENOMIC DNA]</scope>
    <source>
        <tissue evidence="1">White muscle</tissue>
    </source>
</reference>
<evidence type="ECO:0000313" key="1">
    <source>
        <dbReference type="EMBL" id="KAK5922663.1"/>
    </source>
</evidence>